<evidence type="ECO:0000256" key="2">
    <source>
        <dbReference type="SAM" id="Phobius"/>
    </source>
</evidence>
<feature type="transmembrane region" description="Helical" evidence="2">
    <location>
        <begin position="88"/>
        <end position="109"/>
    </location>
</feature>
<organism evidence="3 4">
    <name type="scientific">Collybiopsis confluens</name>
    <dbReference type="NCBI Taxonomy" id="2823264"/>
    <lineage>
        <taxon>Eukaryota</taxon>
        <taxon>Fungi</taxon>
        <taxon>Dikarya</taxon>
        <taxon>Basidiomycota</taxon>
        <taxon>Agaricomycotina</taxon>
        <taxon>Agaricomycetes</taxon>
        <taxon>Agaricomycetidae</taxon>
        <taxon>Agaricales</taxon>
        <taxon>Marasmiineae</taxon>
        <taxon>Omphalotaceae</taxon>
        <taxon>Collybiopsis</taxon>
    </lineage>
</organism>
<feature type="region of interest" description="Disordered" evidence="1">
    <location>
        <begin position="341"/>
        <end position="364"/>
    </location>
</feature>
<feature type="transmembrane region" description="Helical" evidence="2">
    <location>
        <begin position="20"/>
        <end position="37"/>
    </location>
</feature>
<proteinExistence type="predicted"/>
<comment type="caution">
    <text evidence="3">The sequence shown here is derived from an EMBL/GenBank/DDBJ whole genome shotgun (WGS) entry which is preliminary data.</text>
</comment>
<dbReference type="AlphaFoldDB" id="A0A8H5GVD8"/>
<keyword evidence="2" id="KW-1133">Transmembrane helix</keyword>
<evidence type="ECO:0000313" key="3">
    <source>
        <dbReference type="EMBL" id="KAF5371928.1"/>
    </source>
</evidence>
<feature type="transmembrane region" description="Helical" evidence="2">
    <location>
        <begin position="130"/>
        <end position="150"/>
    </location>
</feature>
<protein>
    <recommendedName>
        <fullName evidence="5">Transmembrane protein</fullName>
    </recommendedName>
</protein>
<feature type="transmembrane region" description="Helical" evidence="2">
    <location>
        <begin position="170"/>
        <end position="195"/>
    </location>
</feature>
<evidence type="ECO:0000313" key="4">
    <source>
        <dbReference type="Proteomes" id="UP000518752"/>
    </source>
</evidence>
<name>A0A8H5GVD8_9AGAR</name>
<gene>
    <name evidence="3" type="ORF">D9757_011483</name>
</gene>
<dbReference type="Proteomes" id="UP000518752">
    <property type="component" value="Unassembled WGS sequence"/>
</dbReference>
<keyword evidence="2" id="KW-0472">Membrane</keyword>
<keyword evidence="2" id="KW-0812">Transmembrane</keyword>
<accession>A0A8H5GVD8</accession>
<keyword evidence="4" id="KW-1185">Reference proteome</keyword>
<feature type="transmembrane region" description="Helical" evidence="2">
    <location>
        <begin position="238"/>
        <end position="259"/>
    </location>
</feature>
<dbReference type="EMBL" id="JAACJN010000113">
    <property type="protein sequence ID" value="KAF5371928.1"/>
    <property type="molecule type" value="Genomic_DNA"/>
</dbReference>
<evidence type="ECO:0000256" key="1">
    <source>
        <dbReference type="SAM" id="MobiDB-lite"/>
    </source>
</evidence>
<sequence>MDIQARAVHLIFPSRGIQIASYLINILGIVGTTHFFSRRIANERFARFTIKDMTWARLLESYYGSQKHSDGILLFGVGLDQNGPACTAGIYTCILLYCASKVAVYIFLIERVHVVWSPRIGTRGRMRSPIYLLCLGVVALYAVVVIVMIVGRVRFLTEGDGQCFFGLKPYASYALFGYDMVISVVLTFMFLWPIMRAHFSNGPLKRLAVRTLIAGAVALATSSANALAMALIKQHEDGWLCLLCCSADIICNASAVFWVTRKSSEDDMSDNTRRDQESRFTSGRLTFRVPSSSTRNTFSRNFGKDGIEGVETQRSHGQATEVSVSDLIHSSSRGGVQVTITTETDGEGSLKEDFFSDGALQRGD</sequence>
<evidence type="ECO:0008006" key="5">
    <source>
        <dbReference type="Google" id="ProtNLM"/>
    </source>
</evidence>
<feature type="transmembrane region" description="Helical" evidence="2">
    <location>
        <begin position="207"/>
        <end position="232"/>
    </location>
</feature>
<dbReference type="PANTHER" id="PTHR38848:SF3">
    <property type="entry name" value="G-PROTEIN COUPLED RECEPTORS FAMILY 3 PROFILE DOMAIN-CONTAINING PROTEIN"/>
    <property type="match status" value="1"/>
</dbReference>
<dbReference type="OrthoDB" id="3210850at2759"/>
<reference evidence="3 4" key="1">
    <citation type="journal article" date="2020" name="ISME J.">
        <title>Uncovering the hidden diversity of litter-decomposition mechanisms in mushroom-forming fungi.</title>
        <authorList>
            <person name="Floudas D."/>
            <person name="Bentzer J."/>
            <person name="Ahren D."/>
            <person name="Johansson T."/>
            <person name="Persson P."/>
            <person name="Tunlid A."/>
        </authorList>
    </citation>
    <scope>NUCLEOTIDE SEQUENCE [LARGE SCALE GENOMIC DNA]</scope>
    <source>
        <strain evidence="3 4">CBS 406.79</strain>
    </source>
</reference>
<dbReference type="PANTHER" id="PTHR38848">
    <property type="entry name" value="G-PROTEIN COUPLED RECEPTORS FAMILY 3 PROFILE DOMAIN-CONTAINING PROTEIN"/>
    <property type="match status" value="1"/>
</dbReference>